<dbReference type="Proteomes" id="UP001341840">
    <property type="component" value="Unassembled WGS sequence"/>
</dbReference>
<protein>
    <submittedName>
        <fullName evidence="1">Uncharacterized protein</fullName>
    </submittedName>
</protein>
<gene>
    <name evidence="1" type="ORF">PIB30_016113</name>
</gene>
<accession>A0ABU6R7G6</accession>
<comment type="caution">
    <text evidence="1">The sequence shown here is derived from an EMBL/GenBank/DDBJ whole genome shotgun (WGS) entry which is preliminary data.</text>
</comment>
<organism evidence="1 2">
    <name type="scientific">Stylosanthes scabra</name>
    <dbReference type="NCBI Taxonomy" id="79078"/>
    <lineage>
        <taxon>Eukaryota</taxon>
        <taxon>Viridiplantae</taxon>
        <taxon>Streptophyta</taxon>
        <taxon>Embryophyta</taxon>
        <taxon>Tracheophyta</taxon>
        <taxon>Spermatophyta</taxon>
        <taxon>Magnoliopsida</taxon>
        <taxon>eudicotyledons</taxon>
        <taxon>Gunneridae</taxon>
        <taxon>Pentapetalae</taxon>
        <taxon>rosids</taxon>
        <taxon>fabids</taxon>
        <taxon>Fabales</taxon>
        <taxon>Fabaceae</taxon>
        <taxon>Papilionoideae</taxon>
        <taxon>50 kb inversion clade</taxon>
        <taxon>dalbergioids sensu lato</taxon>
        <taxon>Dalbergieae</taxon>
        <taxon>Pterocarpus clade</taxon>
        <taxon>Stylosanthes</taxon>
    </lineage>
</organism>
<evidence type="ECO:0000313" key="2">
    <source>
        <dbReference type="Proteomes" id="UP001341840"/>
    </source>
</evidence>
<keyword evidence="2" id="KW-1185">Reference proteome</keyword>
<sequence>MYVPLIDVEFSKDHMAFYNTRAEKIERRSHDTQASKQPKGKNNVVLNVLAVMLSKSRNPNHWYMPTSIMAGHLESITLDRNWLPSEHAARPRFSSYQPEVAVVPQQEYAS</sequence>
<dbReference type="EMBL" id="JASCZI010030253">
    <property type="protein sequence ID" value="MED6119904.1"/>
    <property type="molecule type" value="Genomic_DNA"/>
</dbReference>
<proteinExistence type="predicted"/>
<evidence type="ECO:0000313" key="1">
    <source>
        <dbReference type="EMBL" id="MED6119904.1"/>
    </source>
</evidence>
<reference evidence="1 2" key="1">
    <citation type="journal article" date="2023" name="Plants (Basel)">
        <title>Bridging the Gap: Combining Genomics and Transcriptomics Approaches to Understand Stylosanthes scabra, an Orphan Legume from the Brazilian Caatinga.</title>
        <authorList>
            <person name="Ferreira-Neto J.R.C."/>
            <person name="da Silva M.D."/>
            <person name="Binneck E."/>
            <person name="de Melo N.F."/>
            <person name="da Silva R.H."/>
            <person name="de Melo A.L.T.M."/>
            <person name="Pandolfi V."/>
            <person name="Bustamante F.O."/>
            <person name="Brasileiro-Vidal A.C."/>
            <person name="Benko-Iseppon A.M."/>
        </authorList>
    </citation>
    <scope>NUCLEOTIDE SEQUENCE [LARGE SCALE GENOMIC DNA]</scope>
    <source>
        <tissue evidence="1">Leaves</tissue>
    </source>
</reference>
<name>A0ABU6R7G6_9FABA</name>